<protein>
    <recommendedName>
        <fullName evidence="4">PAS domain-containing protein</fullName>
    </recommendedName>
</protein>
<dbReference type="Proteomes" id="UP000487117">
    <property type="component" value="Unassembled WGS sequence"/>
</dbReference>
<evidence type="ECO:0008006" key="4">
    <source>
        <dbReference type="Google" id="ProtNLM"/>
    </source>
</evidence>
<evidence type="ECO:0000256" key="1">
    <source>
        <dbReference type="SAM" id="MobiDB-lite"/>
    </source>
</evidence>
<dbReference type="Gene3D" id="3.30.450.20">
    <property type="entry name" value="PAS domain"/>
    <property type="match status" value="1"/>
</dbReference>
<dbReference type="EMBL" id="WNDS01000001">
    <property type="protein sequence ID" value="KAF1016933.1"/>
    <property type="molecule type" value="Genomic_DNA"/>
</dbReference>
<dbReference type="AlphaFoldDB" id="A0A7V8JMT6"/>
<organism evidence="2 3">
    <name type="scientific">Stenotrophomonas maltophilia</name>
    <name type="common">Pseudomonas maltophilia</name>
    <name type="synonym">Xanthomonas maltophilia</name>
    <dbReference type="NCBI Taxonomy" id="40324"/>
    <lineage>
        <taxon>Bacteria</taxon>
        <taxon>Pseudomonadati</taxon>
        <taxon>Pseudomonadota</taxon>
        <taxon>Gammaproteobacteria</taxon>
        <taxon>Lysobacterales</taxon>
        <taxon>Lysobacteraceae</taxon>
        <taxon>Stenotrophomonas</taxon>
        <taxon>Stenotrophomonas maltophilia group</taxon>
    </lineage>
</organism>
<evidence type="ECO:0000313" key="3">
    <source>
        <dbReference type="Proteomes" id="UP000487117"/>
    </source>
</evidence>
<dbReference type="SUPFAM" id="SSF55785">
    <property type="entry name" value="PYP-like sensor domain (PAS domain)"/>
    <property type="match status" value="1"/>
</dbReference>
<proteinExistence type="predicted"/>
<sequence length="319" mass="35286">MGSRMDLSATRGHALNAPPPGHAHAGQGMGGRIAAFEWHDTALGPSALWPPHLRATVDMMLAHGFPMIVLWGPQLIQLYNDGYAEILADKHPAGLGQATAACWPEIWHINGPIYDRVWQGETITYEDKLYPLARKGVLQDIWFTITYSPIRGADGGIDGVLVTMFDTTSAHAARAARDAEELRRRESERRLALAFKVLPVGVCIVDADGQVQMSNDRMRNYLPSDQMPSADPVNVNRWKGWHADSTPIARRISWPPAPCVARPWYPGWISCSPMTMARSAGPVWPPRRCWTPMAASAACFPLPWTSMRSSAPSSARRCW</sequence>
<feature type="region of interest" description="Disordered" evidence="1">
    <location>
        <begin position="1"/>
        <end position="27"/>
    </location>
</feature>
<comment type="caution">
    <text evidence="2">The sequence shown here is derived from an EMBL/GenBank/DDBJ whole genome shotgun (WGS) entry which is preliminary data.</text>
</comment>
<accession>A0A7V8JMT6</accession>
<evidence type="ECO:0000313" key="2">
    <source>
        <dbReference type="EMBL" id="KAF1016933.1"/>
    </source>
</evidence>
<gene>
    <name evidence="2" type="ORF">GAK31_00192</name>
</gene>
<dbReference type="InterPro" id="IPR035965">
    <property type="entry name" value="PAS-like_dom_sf"/>
</dbReference>
<reference evidence="3" key="1">
    <citation type="journal article" date="2020" name="MBio">
        <title>Horizontal gene transfer to a defensive symbiont with a reduced genome amongst a multipartite beetle microbiome.</title>
        <authorList>
            <person name="Waterworth S.C."/>
            <person name="Florez L.V."/>
            <person name="Rees E.R."/>
            <person name="Hertweck C."/>
            <person name="Kaltenpoth M."/>
            <person name="Kwan J.C."/>
        </authorList>
    </citation>
    <scope>NUCLEOTIDE SEQUENCE [LARGE SCALE GENOMIC DNA]</scope>
</reference>
<name>A0A7V8JMT6_STEMA</name>